<dbReference type="AlphaFoldDB" id="A0A0G4GFN5"/>
<name>A0A0G4GFN5_VITBC</name>
<accession>A0A0G4GFN5</accession>
<evidence type="ECO:0000313" key="2">
    <source>
        <dbReference type="Proteomes" id="UP000041254"/>
    </source>
</evidence>
<sequence>MKALPTLGGWEVTVEEAEDIKGEVTLGDSAAFIILFLTGQELKDKATEPSTKKLMEPDDGMVSIATDPLQPVDDDLGLPTDDDIAVTLSTEEDEKHELQYLGEHLGEHPAALTKWSCSEQQAVPQ</sequence>
<keyword evidence="2" id="KW-1185">Reference proteome</keyword>
<evidence type="ECO:0000313" key="1">
    <source>
        <dbReference type="EMBL" id="CEM28321.1"/>
    </source>
</evidence>
<organism evidence="1 2">
    <name type="scientific">Vitrella brassicaformis (strain CCMP3155)</name>
    <dbReference type="NCBI Taxonomy" id="1169540"/>
    <lineage>
        <taxon>Eukaryota</taxon>
        <taxon>Sar</taxon>
        <taxon>Alveolata</taxon>
        <taxon>Colpodellida</taxon>
        <taxon>Vitrellaceae</taxon>
        <taxon>Vitrella</taxon>
    </lineage>
</organism>
<dbReference type="Proteomes" id="UP000041254">
    <property type="component" value="Unassembled WGS sequence"/>
</dbReference>
<protein>
    <submittedName>
        <fullName evidence="1">Uncharacterized protein</fullName>
    </submittedName>
</protein>
<proteinExistence type="predicted"/>
<reference evidence="1 2" key="1">
    <citation type="submission" date="2014-11" db="EMBL/GenBank/DDBJ databases">
        <authorList>
            <person name="Zhu J."/>
            <person name="Qi W."/>
            <person name="Song R."/>
        </authorList>
    </citation>
    <scope>NUCLEOTIDE SEQUENCE [LARGE SCALE GENOMIC DNA]</scope>
</reference>
<dbReference type="InParanoid" id="A0A0G4GFN5"/>
<dbReference type="EMBL" id="CDMY01000651">
    <property type="protein sequence ID" value="CEM28321.1"/>
    <property type="molecule type" value="Genomic_DNA"/>
</dbReference>
<dbReference type="VEuPathDB" id="CryptoDB:Vbra_343"/>
<gene>
    <name evidence="1" type="ORF">Vbra_343</name>
</gene>